<feature type="region of interest" description="Disordered" evidence="1">
    <location>
        <begin position="99"/>
        <end position="124"/>
    </location>
</feature>
<feature type="compositionally biased region" description="Basic and acidic residues" evidence="1">
    <location>
        <begin position="54"/>
        <end position="68"/>
    </location>
</feature>
<dbReference type="VEuPathDB" id="VectorBase:ISCI001049"/>
<dbReference type="EnsemblMetazoa" id="ISCW001049-RA">
    <property type="protein sequence ID" value="ISCW001049-PA"/>
    <property type="gene ID" value="ISCW001049"/>
</dbReference>
<name>B7P3C7_IXOSC</name>
<protein>
    <submittedName>
        <fullName evidence="2 3">Uncharacterized protein</fullName>
    </submittedName>
</protein>
<sequence length="237" mass="27480">MKRLKSSALRRYLGKNTHMSKQVATHIGSYDDDEDYELISKRQKPMFASPSGKLVEEPDGFREDDSYDILKPDNYQYRDMSRRNQRELEDYEDFADLEPDMRPRAGRKQRRRHRKLRSKDALGRADVNKLVGKPQGAGRTDREARRAKREKRRKLAYEDEYFFDNEPDEESVLSALPDNMAMFQHIRHRPELNVERLLGGNVSAATSASAAPRAKAAFREYMKVPDVVTLSCHATAQ</sequence>
<dbReference type="AlphaFoldDB" id="B7P3C7"/>
<dbReference type="EMBL" id="ABJB010258717">
    <property type="status" value="NOT_ANNOTATED_CDS"/>
    <property type="molecule type" value="Genomic_DNA"/>
</dbReference>
<dbReference type="Proteomes" id="UP000001555">
    <property type="component" value="Unassembled WGS sequence"/>
</dbReference>
<proteinExistence type="predicted"/>
<reference evidence="3" key="2">
    <citation type="submission" date="2020-05" db="UniProtKB">
        <authorList>
            <consortium name="EnsemblMetazoa"/>
        </authorList>
    </citation>
    <scope>IDENTIFICATION</scope>
    <source>
        <strain evidence="3">wikel</strain>
    </source>
</reference>
<gene>
    <name evidence="2" type="ORF">IscW_ISCW001049</name>
</gene>
<reference evidence="2 4" key="1">
    <citation type="submission" date="2008-03" db="EMBL/GenBank/DDBJ databases">
        <title>Annotation of Ixodes scapularis.</title>
        <authorList>
            <consortium name="Ixodes scapularis Genome Project Consortium"/>
            <person name="Caler E."/>
            <person name="Hannick L.I."/>
            <person name="Bidwell S."/>
            <person name="Joardar V."/>
            <person name="Thiagarajan M."/>
            <person name="Amedeo P."/>
            <person name="Galinsky K.J."/>
            <person name="Schobel S."/>
            <person name="Inman J."/>
            <person name="Hostetler J."/>
            <person name="Miller J."/>
            <person name="Hammond M."/>
            <person name="Megy K."/>
            <person name="Lawson D."/>
            <person name="Kodira C."/>
            <person name="Sutton G."/>
            <person name="Meyer J."/>
            <person name="Hill C.A."/>
            <person name="Birren B."/>
            <person name="Nene V."/>
            <person name="Collins F."/>
            <person name="Alarcon-Chaidez F."/>
            <person name="Wikel S."/>
            <person name="Strausberg R."/>
        </authorList>
    </citation>
    <scope>NUCLEOTIDE SEQUENCE [LARGE SCALE GENOMIC DNA]</scope>
    <source>
        <strain evidence="4">Wikel</strain>
        <strain evidence="2">Wikel colony</strain>
    </source>
</reference>
<dbReference type="OrthoDB" id="6513599at2759"/>
<accession>B7P3C7</accession>
<evidence type="ECO:0000256" key="1">
    <source>
        <dbReference type="SAM" id="MobiDB-lite"/>
    </source>
</evidence>
<organism>
    <name type="scientific">Ixodes scapularis</name>
    <name type="common">Black-legged tick</name>
    <name type="synonym">Deer tick</name>
    <dbReference type="NCBI Taxonomy" id="6945"/>
    <lineage>
        <taxon>Eukaryota</taxon>
        <taxon>Metazoa</taxon>
        <taxon>Ecdysozoa</taxon>
        <taxon>Arthropoda</taxon>
        <taxon>Chelicerata</taxon>
        <taxon>Arachnida</taxon>
        <taxon>Acari</taxon>
        <taxon>Parasitiformes</taxon>
        <taxon>Ixodida</taxon>
        <taxon>Ixodoidea</taxon>
        <taxon>Ixodidae</taxon>
        <taxon>Ixodinae</taxon>
        <taxon>Ixodes</taxon>
    </lineage>
</organism>
<evidence type="ECO:0000313" key="3">
    <source>
        <dbReference type="EnsemblMetazoa" id="ISCW001049-PA"/>
    </source>
</evidence>
<keyword evidence="4" id="KW-1185">Reference proteome</keyword>
<dbReference type="PaxDb" id="6945-B7P3C7"/>
<evidence type="ECO:0000313" key="4">
    <source>
        <dbReference type="Proteomes" id="UP000001555"/>
    </source>
</evidence>
<feature type="compositionally biased region" description="Basic residues" evidence="1">
    <location>
        <begin position="104"/>
        <end position="117"/>
    </location>
</feature>
<feature type="region of interest" description="Disordered" evidence="1">
    <location>
        <begin position="43"/>
        <end position="68"/>
    </location>
</feature>
<dbReference type="HOGENOM" id="CLU_1171754_0_0_1"/>
<dbReference type="InParanoid" id="B7P3C7"/>
<dbReference type="EMBL" id="DS627602">
    <property type="protein sequence ID" value="EEC01099.1"/>
    <property type="molecule type" value="Genomic_DNA"/>
</dbReference>
<evidence type="ECO:0000313" key="2">
    <source>
        <dbReference type="EMBL" id="EEC01099.1"/>
    </source>
</evidence>
<dbReference type="VEuPathDB" id="VectorBase:ISCP_021083"/>
<dbReference type="VEuPathDB" id="VectorBase:ISCW001049"/>